<evidence type="ECO:0000256" key="5">
    <source>
        <dbReference type="ARBA" id="ARBA00022723"/>
    </source>
</evidence>
<evidence type="ECO:0000313" key="13">
    <source>
        <dbReference type="Proteomes" id="UP000764110"/>
    </source>
</evidence>
<dbReference type="PANTHER" id="PTHR31001:SF85">
    <property type="entry name" value="ZN(II)2CYS6 TRANSCRIPTION FACTOR (EUROFUNG)"/>
    <property type="match status" value="1"/>
</dbReference>
<evidence type="ECO:0000256" key="4">
    <source>
        <dbReference type="ARBA" id="ARBA00022692"/>
    </source>
</evidence>
<proteinExistence type="predicted"/>
<keyword evidence="8" id="KW-0472">Membrane</keyword>
<dbReference type="Gene3D" id="1.20.1300.10">
    <property type="entry name" value="Fumarate reductase/succinate dehydrogenase, transmembrane subunit"/>
    <property type="match status" value="1"/>
</dbReference>
<name>A0A9P8S5U0_9HYPO</name>
<dbReference type="CDD" id="cd12148">
    <property type="entry name" value="fungal_TF_MHR"/>
    <property type="match status" value="1"/>
</dbReference>
<evidence type="ECO:0000256" key="1">
    <source>
        <dbReference type="ARBA" id="ARBA00004123"/>
    </source>
</evidence>
<feature type="region of interest" description="Disordered" evidence="10">
    <location>
        <begin position="79"/>
        <end position="125"/>
    </location>
</feature>
<dbReference type="AlphaFoldDB" id="A0A9P8S5U0"/>
<dbReference type="InterPro" id="IPR050613">
    <property type="entry name" value="Sec_Metabolite_Reg"/>
</dbReference>
<evidence type="ECO:0000313" key="12">
    <source>
        <dbReference type="EMBL" id="KAH0594619.1"/>
    </source>
</evidence>
<dbReference type="PROSITE" id="PS01001">
    <property type="entry name" value="SDH_CYT_2"/>
    <property type="match status" value="1"/>
</dbReference>
<dbReference type="GO" id="GO:0009055">
    <property type="term" value="F:electron transfer activity"/>
    <property type="evidence" value="ECO:0007669"/>
    <property type="project" value="InterPro"/>
</dbReference>
<dbReference type="SMART" id="SM00906">
    <property type="entry name" value="Fungal_trans"/>
    <property type="match status" value="1"/>
</dbReference>
<dbReference type="Pfam" id="PF00172">
    <property type="entry name" value="Zn_clus"/>
    <property type="match status" value="1"/>
</dbReference>
<dbReference type="PROSITE" id="PS50048">
    <property type="entry name" value="ZN2_CY6_FUNGAL_2"/>
    <property type="match status" value="1"/>
</dbReference>
<dbReference type="SMART" id="SM00066">
    <property type="entry name" value="GAL4"/>
    <property type="match status" value="1"/>
</dbReference>
<dbReference type="GO" id="GO:0016020">
    <property type="term" value="C:membrane"/>
    <property type="evidence" value="ECO:0007669"/>
    <property type="project" value="UniProtKB-SubCell"/>
</dbReference>
<evidence type="ECO:0000256" key="8">
    <source>
        <dbReference type="ARBA" id="ARBA00023136"/>
    </source>
</evidence>
<dbReference type="InterPro" id="IPR001138">
    <property type="entry name" value="Zn2Cys6_DnaBD"/>
</dbReference>
<dbReference type="GO" id="GO:0005634">
    <property type="term" value="C:nucleus"/>
    <property type="evidence" value="ECO:0007669"/>
    <property type="project" value="UniProtKB-SubCell"/>
</dbReference>
<evidence type="ECO:0000256" key="6">
    <source>
        <dbReference type="ARBA" id="ARBA00022989"/>
    </source>
</evidence>
<feature type="domain" description="Zn(2)-C6 fungal-type" evidence="11">
    <location>
        <begin position="18"/>
        <end position="46"/>
    </location>
</feature>
<dbReference type="CDD" id="cd03499">
    <property type="entry name" value="SQR_TypeC_SdhC"/>
    <property type="match status" value="1"/>
</dbReference>
<dbReference type="GO" id="GO:0006099">
    <property type="term" value="P:tricarboxylic acid cycle"/>
    <property type="evidence" value="ECO:0007669"/>
    <property type="project" value="InterPro"/>
</dbReference>
<evidence type="ECO:0000256" key="9">
    <source>
        <dbReference type="ARBA" id="ARBA00023242"/>
    </source>
</evidence>
<dbReference type="InterPro" id="IPR018495">
    <property type="entry name" value="Succ_DH_cyt_bsu_CS"/>
</dbReference>
<keyword evidence="3" id="KW-0349">Heme</keyword>
<feature type="region of interest" description="Disordered" evidence="10">
    <location>
        <begin position="746"/>
        <end position="765"/>
    </location>
</feature>
<dbReference type="Proteomes" id="UP000764110">
    <property type="component" value="Unassembled WGS sequence"/>
</dbReference>
<keyword evidence="5" id="KW-0479">Metal-binding</keyword>
<keyword evidence="6" id="KW-1133">Transmembrane helix</keyword>
<dbReference type="PANTHER" id="PTHR31001">
    <property type="entry name" value="UNCHARACTERIZED TRANSCRIPTIONAL REGULATORY PROTEIN"/>
    <property type="match status" value="1"/>
</dbReference>
<dbReference type="Pfam" id="PF01127">
    <property type="entry name" value="Sdh_cyt"/>
    <property type="match status" value="1"/>
</dbReference>
<dbReference type="EMBL" id="JACEFI010000015">
    <property type="protein sequence ID" value="KAH0594619.1"/>
    <property type="molecule type" value="Genomic_DNA"/>
</dbReference>
<evidence type="ECO:0000256" key="10">
    <source>
        <dbReference type="SAM" id="MobiDB-lite"/>
    </source>
</evidence>
<dbReference type="SUPFAM" id="SSF81343">
    <property type="entry name" value="Fumarate reductase respiratory complex transmembrane subunits"/>
    <property type="match status" value="1"/>
</dbReference>
<keyword evidence="4" id="KW-0812">Transmembrane</keyword>
<dbReference type="Gene3D" id="4.10.240.10">
    <property type="entry name" value="Zn(2)-C6 fungal-type DNA-binding domain"/>
    <property type="match status" value="1"/>
</dbReference>
<dbReference type="GO" id="GO:0003677">
    <property type="term" value="F:DNA binding"/>
    <property type="evidence" value="ECO:0007669"/>
    <property type="project" value="InterPro"/>
</dbReference>
<keyword evidence="13" id="KW-1185">Reference proteome</keyword>
<gene>
    <name evidence="12" type="ORF">MHUMG1_07453</name>
</gene>
<evidence type="ECO:0000256" key="2">
    <source>
        <dbReference type="ARBA" id="ARBA00004141"/>
    </source>
</evidence>
<dbReference type="GO" id="GO:0008270">
    <property type="term" value="F:zinc ion binding"/>
    <property type="evidence" value="ECO:0007669"/>
    <property type="project" value="InterPro"/>
</dbReference>
<dbReference type="InterPro" id="IPR036864">
    <property type="entry name" value="Zn2-C6_fun-type_DNA-bd_sf"/>
</dbReference>
<dbReference type="GO" id="GO:0006351">
    <property type="term" value="P:DNA-templated transcription"/>
    <property type="evidence" value="ECO:0007669"/>
    <property type="project" value="InterPro"/>
</dbReference>
<dbReference type="SUPFAM" id="SSF57701">
    <property type="entry name" value="Zn2/Cys6 DNA-binding domain"/>
    <property type="match status" value="1"/>
</dbReference>
<comment type="caution">
    <text evidence="12">The sequence shown here is derived from an EMBL/GenBank/DDBJ whole genome shotgun (WGS) entry which is preliminary data.</text>
</comment>
<evidence type="ECO:0000256" key="7">
    <source>
        <dbReference type="ARBA" id="ARBA00023004"/>
    </source>
</evidence>
<dbReference type="InterPro" id="IPR014314">
    <property type="entry name" value="Succ_DH_cytb556"/>
</dbReference>
<keyword evidence="9" id="KW-0539">Nucleus</keyword>
<keyword evidence="7" id="KW-0408">Iron</keyword>
<organism evidence="12 13">
    <name type="scientific">Metarhizium humberi</name>
    <dbReference type="NCBI Taxonomy" id="2596975"/>
    <lineage>
        <taxon>Eukaryota</taxon>
        <taxon>Fungi</taxon>
        <taxon>Dikarya</taxon>
        <taxon>Ascomycota</taxon>
        <taxon>Pezizomycotina</taxon>
        <taxon>Sordariomycetes</taxon>
        <taxon>Hypocreomycetidae</taxon>
        <taxon>Hypocreales</taxon>
        <taxon>Clavicipitaceae</taxon>
        <taxon>Metarhizium</taxon>
    </lineage>
</organism>
<sequence>MSPTVSPAAPQRHARILACVLCQHRKIKCDRNSPCSNCIKANVTCVPSTPAPARKRRRPNQDLQERLARCEELLKQYANGSAPGQQPLPPPPQQTETPATDHLARSDKSEPTPLGSDNSSNWKPACRMVNDDGSVRFMDSYIWATVYEELQAMRDIVDTEDPEDSSILGSEELTPENNTDLFFPGDLSTANIEDLVPDPIHAFKLWQLFLERVNPLFKVVHVPTVQPMVMEGATNITSLQHYQQALVLSIYTSAAVSLSEAESIQLLGMSRESAIQKFLAGTKVALIRFNFLKNYNMTALQALVHFMHCLQGRYDRHAAWVLTGTVVRIAQKMGYHRDGEILGLEPYETEMRRRLWWQIIVQDSKYAMLSGLSQSLQPLHWDTKTPQNVNDADLFPGSTEKIQPRDGPTEMAFVMVMNEIYRFKLHTDKNNNGQAFEAAILGQDLSPDKDASNAMHQNIFAKFRQQCRELDENLLAMEQKYIDDNAGNVHKAAKGVRQMLLGRIQDMMVPIHEQPEYGTEIFGPKDNLFKIFVLGTEQRLAQYQPMTECGFLWFVKSYFQLDVFAVMTGQLCQRPTGSLADRGWVGVERLYGYHTELFDMSQKQYSVQAQITLKGWKLREQAFLQAGRHLETPQFIQRLRDLLPSYDSRSSIQSSGATPPIFGQNDAQRQSAALFQGAQTPKMPQQNLVQQQQQGANVDPFLGGLLDMSSVNWDMFGDMMNPQEQLSVGQLNPVPRLTTDQIPLRKPLSRKDRAATPSHLQQGQRAASIRLPKSTMIAQRVGIAALRRGARPSLFPFVKAATGGMQARPVATAKISQDDGHQILVKQRLQRPVSPNLGIYKIEQTWLGHSAWTRITGCTLSAAAYVYFGAYLVAPLAGWHLETASLASGFAALPFAVKGGVKFFLGFPFAYHFINGLRHLWFDLGKGFAKPSIKRGEMVLWTSSILSGLYLAFGL</sequence>
<dbReference type="Pfam" id="PF04082">
    <property type="entry name" value="Fungal_trans"/>
    <property type="match status" value="1"/>
</dbReference>
<comment type="subcellular location">
    <subcellularLocation>
        <location evidence="2">Membrane</location>
        <topology evidence="2">Multi-pass membrane protein</topology>
    </subcellularLocation>
    <subcellularLocation>
        <location evidence="1">Nucleus</location>
    </subcellularLocation>
</comment>
<evidence type="ECO:0000256" key="3">
    <source>
        <dbReference type="ARBA" id="ARBA00022617"/>
    </source>
</evidence>
<evidence type="ECO:0000259" key="11">
    <source>
        <dbReference type="PROSITE" id="PS50048"/>
    </source>
</evidence>
<dbReference type="InterPro" id="IPR000701">
    <property type="entry name" value="SuccDH_FuR_B_TM-su"/>
</dbReference>
<dbReference type="GO" id="GO:0000981">
    <property type="term" value="F:DNA-binding transcription factor activity, RNA polymerase II-specific"/>
    <property type="evidence" value="ECO:0007669"/>
    <property type="project" value="InterPro"/>
</dbReference>
<accession>A0A9P8S5U0</accession>
<reference evidence="12 13" key="1">
    <citation type="submission" date="2020-07" db="EMBL/GenBank/DDBJ databases">
        <title>Metarhizium humberi genome.</title>
        <authorList>
            <person name="Lysoe E."/>
        </authorList>
    </citation>
    <scope>NUCLEOTIDE SEQUENCE [LARGE SCALE GENOMIC DNA]</scope>
    <source>
        <strain evidence="12 13">ESALQ1638</strain>
    </source>
</reference>
<dbReference type="CDD" id="cd00067">
    <property type="entry name" value="GAL4"/>
    <property type="match status" value="1"/>
</dbReference>
<protein>
    <recommendedName>
        <fullName evidence="11">Zn(2)-C6 fungal-type domain-containing protein</fullName>
    </recommendedName>
</protein>
<dbReference type="InterPro" id="IPR007219">
    <property type="entry name" value="XnlR_reg_dom"/>
</dbReference>
<dbReference type="InterPro" id="IPR034804">
    <property type="entry name" value="SQR/QFR_C/D"/>
</dbReference>